<dbReference type="InterPro" id="IPR050496">
    <property type="entry name" value="SNF2_RAD54_helicase_repair"/>
</dbReference>
<geneLocation type="plasmid" evidence="2">
    <name>cbm2636p</name>
</geneLocation>
<dbReference type="GO" id="GO:0015616">
    <property type="term" value="F:DNA translocase activity"/>
    <property type="evidence" value="ECO:0007669"/>
    <property type="project" value="TreeGrafter"/>
</dbReference>
<dbReference type="AlphaFoldDB" id="A0A375HU51"/>
<keyword evidence="1" id="KW-0614">Plasmid</keyword>
<proteinExistence type="predicted"/>
<dbReference type="Gene3D" id="3.40.50.300">
    <property type="entry name" value="P-loop containing nucleotide triphosphate hydrolases"/>
    <property type="match status" value="1"/>
</dbReference>
<dbReference type="PANTHER" id="PTHR45629:SF7">
    <property type="entry name" value="DNA EXCISION REPAIR PROTEIN ERCC-6-RELATED"/>
    <property type="match status" value="1"/>
</dbReference>
<dbReference type="Proteomes" id="UP000254259">
    <property type="component" value="Plasmid CBM2636p"/>
</dbReference>
<sequence length="131" mass="13958">MVLPKSLEGSRQLSALPGAPYKERLCGETVRFCTKRTTTPVENQATDRAHRLGQDKPVFVYKLITAGSVEEKIVAMQEHKAALAEAILSEAGAGAAKFSAEDIEALFEPIPAAPTVVALAAKPRVRTKAGT</sequence>
<dbReference type="InterPro" id="IPR027417">
    <property type="entry name" value="P-loop_NTPase"/>
</dbReference>
<accession>A0A375HU51</accession>
<dbReference type="RefSeq" id="WP_240988376.1">
    <property type="nucleotide sequence ID" value="NZ_LT976987.1"/>
</dbReference>
<gene>
    <name evidence="1" type="ORF">CBM2636_P10139</name>
</gene>
<evidence type="ECO:0008006" key="3">
    <source>
        <dbReference type="Google" id="ProtNLM"/>
    </source>
</evidence>
<protein>
    <recommendedName>
        <fullName evidence="3">Helicase C-terminal domain-containing protein</fullName>
    </recommendedName>
</protein>
<dbReference type="PANTHER" id="PTHR45629">
    <property type="entry name" value="SNF2/RAD54 FAMILY MEMBER"/>
    <property type="match status" value="1"/>
</dbReference>
<name>A0A375HU51_9BURK</name>
<dbReference type="EMBL" id="LT984815">
    <property type="protein sequence ID" value="SPD69228.1"/>
    <property type="molecule type" value="Genomic_DNA"/>
</dbReference>
<reference evidence="1 2" key="1">
    <citation type="submission" date="2018-01" db="EMBL/GenBank/DDBJ databases">
        <authorList>
            <person name="Clerissi C."/>
        </authorList>
    </citation>
    <scope>NUCLEOTIDE SEQUENCE [LARGE SCALE GENOMIC DNA]</scope>
    <source>
        <strain evidence="1">Cupriavidus taiwanensis SWF 66322</strain>
        <plasmid evidence="2">cbm2636p</plasmid>
    </source>
</reference>
<dbReference type="SUPFAM" id="SSF52540">
    <property type="entry name" value="P-loop containing nucleoside triphosphate hydrolases"/>
    <property type="match status" value="1"/>
</dbReference>
<evidence type="ECO:0000313" key="1">
    <source>
        <dbReference type="EMBL" id="SPD69228.1"/>
    </source>
</evidence>
<evidence type="ECO:0000313" key="2">
    <source>
        <dbReference type="Proteomes" id="UP000254259"/>
    </source>
</evidence>
<organism evidence="1 2">
    <name type="scientific">Cupriavidus taiwanensis</name>
    <dbReference type="NCBI Taxonomy" id="164546"/>
    <lineage>
        <taxon>Bacteria</taxon>
        <taxon>Pseudomonadati</taxon>
        <taxon>Pseudomonadota</taxon>
        <taxon>Betaproteobacteria</taxon>
        <taxon>Burkholderiales</taxon>
        <taxon>Burkholderiaceae</taxon>
        <taxon>Cupriavidus</taxon>
    </lineage>
</organism>